<evidence type="ECO:0000256" key="2">
    <source>
        <dbReference type="ARBA" id="ARBA00004141"/>
    </source>
</evidence>
<dbReference type="AlphaFoldDB" id="A0A1V4QEM3"/>
<comment type="subcellular location">
    <subcellularLocation>
        <location evidence="2">Membrane</location>
        <topology evidence="2">Multi-pass membrane protein</topology>
    </subcellularLocation>
</comment>
<dbReference type="SMART" id="SM00228">
    <property type="entry name" value="PDZ"/>
    <property type="match status" value="2"/>
</dbReference>
<keyword evidence="11" id="KW-0479">Metal-binding</keyword>
<reference evidence="14" key="1">
    <citation type="submission" date="2017-01" db="EMBL/GenBank/DDBJ databases">
        <title>Novel pathways for hydrocarbon cycling and metabolic interdependencies in hydrothermal sediment communities.</title>
        <authorList>
            <person name="Dombrowski N."/>
            <person name="Seitz K."/>
            <person name="Teske A."/>
            <person name="Baker B."/>
        </authorList>
    </citation>
    <scope>NUCLEOTIDE SEQUENCE [LARGE SCALE GENOMIC DNA]</scope>
</reference>
<evidence type="ECO:0000259" key="12">
    <source>
        <dbReference type="SMART" id="SM00228"/>
    </source>
</evidence>
<evidence type="ECO:0000256" key="6">
    <source>
        <dbReference type="ARBA" id="ARBA00022801"/>
    </source>
</evidence>
<evidence type="ECO:0000313" key="14">
    <source>
        <dbReference type="Proteomes" id="UP000191663"/>
    </source>
</evidence>
<evidence type="ECO:0000256" key="5">
    <source>
        <dbReference type="ARBA" id="ARBA00022692"/>
    </source>
</evidence>
<proteinExistence type="inferred from homology"/>
<keyword evidence="8 11" id="KW-1133">Transmembrane helix</keyword>
<evidence type="ECO:0000256" key="10">
    <source>
        <dbReference type="ARBA" id="ARBA00023136"/>
    </source>
</evidence>
<keyword evidence="4 13" id="KW-0645">Protease</keyword>
<feature type="domain" description="PDZ" evidence="12">
    <location>
        <begin position="155"/>
        <end position="220"/>
    </location>
</feature>
<evidence type="ECO:0000256" key="4">
    <source>
        <dbReference type="ARBA" id="ARBA00022670"/>
    </source>
</evidence>
<keyword evidence="9 11" id="KW-0482">Metalloprotease</keyword>
<sequence>MIITLIAFLFILAFSITIHEFGHFIMAKLFGIPVEKFSIGFGPPLFRTKLGETDFRIAYFPFGGYVKMAGEEEGEIIKSEKTKLGLSDAPLIHRIGSSVKMADEEKKIIKKEKSEKPGPEFGFYDAPLIHRILVVFSGPLFNIASAFFVFILIYGIFGIYINPYMKIEVTKDSYTQKLGLQSNDSIIAVNGTPVHYWEQFWKIVDNDPDHIVELTIKRDNKILKKELSINDDSLGFRALVPAILGDLKLDGPAYKAGMKKHDRVLMIDDKKINSWYQMVEIVRASKKKPLKFIWLHNGDKNDAIITPVAFYDPISKDTIGQIGVIMPLTRRHPGLLETFGIAWERSINIIWLTLKTLYQLFIGRISRKALGGPIAIARLSGESARWGFENLLGLLAIISINLGLINLFPIPALDGGHIVVAIIEGIRRKRFSKKTRLVIQQIGYTIIILLILFVTFNDITR</sequence>
<dbReference type="Proteomes" id="UP000191663">
    <property type="component" value="Unassembled WGS sequence"/>
</dbReference>
<evidence type="ECO:0000256" key="8">
    <source>
        <dbReference type="ARBA" id="ARBA00022989"/>
    </source>
</evidence>
<comment type="caution">
    <text evidence="13">The sequence shown here is derived from an EMBL/GenBank/DDBJ whole genome shotgun (WGS) entry which is preliminary data.</text>
</comment>
<dbReference type="PANTHER" id="PTHR42837">
    <property type="entry name" value="REGULATOR OF SIGMA-E PROTEASE RSEP"/>
    <property type="match status" value="1"/>
</dbReference>
<feature type="transmembrane region" description="Helical" evidence="11">
    <location>
        <begin position="140"/>
        <end position="161"/>
    </location>
</feature>
<evidence type="ECO:0000256" key="11">
    <source>
        <dbReference type="RuleBase" id="RU362031"/>
    </source>
</evidence>
<comment type="similarity">
    <text evidence="3 11">Belongs to the peptidase M50B family.</text>
</comment>
<dbReference type="InterPro" id="IPR036034">
    <property type="entry name" value="PDZ_sf"/>
</dbReference>
<dbReference type="InterPro" id="IPR004387">
    <property type="entry name" value="Pept_M50_Zn"/>
</dbReference>
<organism evidence="13 14">
    <name type="scientific">candidate division WOR-3 bacterium 4484_100</name>
    <dbReference type="NCBI Taxonomy" id="1936077"/>
    <lineage>
        <taxon>Bacteria</taxon>
        <taxon>Bacteria division WOR-3</taxon>
    </lineage>
</organism>
<dbReference type="GO" id="GO:0006508">
    <property type="term" value="P:proteolysis"/>
    <property type="evidence" value="ECO:0007669"/>
    <property type="project" value="UniProtKB-KW"/>
</dbReference>
<dbReference type="NCBIfam" id="TIGR00054">
    <property type="entry name" value="RIP metalloprotease RseP"/>
    <property type="match status" value="1"/>
</dbReference>
<keyword evidence="7 11" id="KW-0862">Zinc</keyword>
<dbReference type="CDD" id="cd06163">
    <property type="entry name" value="S2P-M50_PDZ_RseP-like"/>
    <property type="match status" value="2"/>
</dbReference>
<protein>
    <recommendedName>
        <fullName evidence="11">Zinc metalloprotease</fullName>
        <ecNumber evidence="11">3.4.24.-</ecNumber>
    </recommendedName>
</protein>
<evidence type="ECO:0000256" key="3">
    <source>
        <dbReference type="ARBA" id="ARBA00007931"/>
    </source>
</evidence>
<dbReference type="GO" id="GO:0046872">
    <property type="term" value="F:metal ion binding"/>
    <property type="evidence" value="ECO:0007669"/>
    <property type="project" value="UniProtKB-KW"/>
</dbReference>
<dbReference type="InterPro" id="IPR001478">
    <property type="entry name" value="PDZ"/>
</dbReference>
<gene>
    <name evidence="13" type="ORF">BXT86_06520</name>
</gene>
<dbReference type="SUPFAM" id="SSF50156">
    <property type="entry name" value="PDZ domain-like"/>
    <property type="match status" value="2"/>
</dbReference>
<evidence type="ECO:0000313" key="13">
    <source>
        <dbReference type="EMBL" id="OPX17437.1"/>
    </source>
</evidence>
<evidence type="ECO:0000256" key="9">
    <source>
        <dbReference type="ARBA" id="ARBA00023049"/>
    </source>
</evidence>
<evidence type="ECO:0000256" key="1">
    <source>
        <dbReference type="ARBA" id="ARBA00001947"/>
    </source>
</evidence>
<dbReference type="CDD" id="cd23081">
    <property type="entry name" value="cpPDZ_EcRseP-like"/>
    <property type="match status" value="1"/>
</dbReference>
<dbReference type="InterPro" id="IPR008915">
    <property type="entry name" value="Peptidase_M50"/>
</dbReference>
<keyword evidence="6 11" id="KW-0378">Hydrolase</keyword>
<dbReference type="GO" id="GO:0016020">
    <property type="term" value="C:membrane"/>
    <property type="evidence" value="ECO:0007669"/>
    <property type="project" value="UniProtKB-SubCell"/>
</dbReference>
<feature type="domain" description="PDZ" evidence="12">
    <location>
        <begin position="232"/>
        <end position="298"/>
    </location>
</feature>
<dbReference type="PANTHER" id="PTHR42837:SF2">
    <property type="entry name" value="MEMBRANE METALLOPROTEASE ARASP2, CHLOROPLASTIC-RELATED"/>
    <property type="match status" value="1"/>
</dbReference>
<dbReference type="Pfam" id="PF02163">
    <property type="entry name" value="Peptidase_M50"/>
    <property type="match status" value="1"/>
</dbReference>
<name>A0A1V4QEM3_UNCW3</name>
<keyword evidence="10 11" id="KW-0472">Membrane</keyword>
<dbReference type="EC" id="3.4.24.-" evidence="11"/>
<dbReference type="EMBL" id="MUKB01000125">
    <property type="protein sequence ID" value="OPX17437.1"/>
    <property type="molecule type" value="Genomic_DNA"/>
</dbReference>
<feature type="transmembrane region" description="Helical" evidence="11">
    <location>
        <begin position="437"/>
        <end position="456"/>
    </location>
</feature>
<keyword evidence="5 11" id="KW-0812">Transmembrane</keyword>
<dbReference type="GO" id="GO:0004222">
    <property type="term" value="F:metalloendopeptidase activity"/>
    <property type="evidence" value="ECO:0007669"/>
    <property type="project" value="InterPro"/>
</dbReference>
<accession>A0A1V4QEM3</accession>
<dbReference type="Gene3D" id="2.30.42.10">
    <property type="match status" value="2"/>
</dbReference>
<evidence type="ECO:0000256" key="7">
    <source>
        <dbReference type="ARBA" id="ARBA00022833"/>
    </source>
</evidence>
<comment type="cofactor">
    <cofactor evidence="1 11">
        <name>Zn(2+)</name>
        <dbReference type="ChEBI" id="CHEBI:29105"/>
    </cofactor>
</comment>